<keyword evidence="9" id="KW-1185">Reference proteome</keyword>
<evidence type="ECO:0000256" key="5">
    <source>
        <dbReference type="ARBA" id="ARBA00023242"/>
    </source>
</evidence>
<dbReference type="PANTHER" id="PTHR12708:SF0">
    <property type="entry name" value="DNA POLYMERASE EPSILON SUBUNIT 2"/>
    <property type="match status" value="1"/>
</dbReference>
<protein>
    <recommendedName>
        <fullName evidence="6">DNA polymerase II subunit 2</fullName>
    </recommendedName>
</protein>
<evidence type="ECO:0000256" key="1">
    <source>
        <dbReference type="ARBA" id="ARBA00004123"/>
    </source>
</evidence>
<dbReference type="EMBL" id="OV651818">
    <property type="protein sequence ID" value="CAH1112216.1"/>
    <property type="molecule type" value="Genomic_DNA"/>
</dbReference>
<dbReference type="GO" id="GO:0003677">
    <property type="term" value="F:DNA binding"/>
    <property type="evidence" value="ECO:0007669"/>
    <property type="project" value="UniProtKB-KW"/>
</dbReference>
<keyword evidence="3" id="KW-0235">DNA replication</keyword>
<evidence type="ECO:0000256" key="6">
    <source>
        <dbReference type="ARBA" id="ARBA00032930"/>
    </source>
</evidence>
<evidence type="ECO:0000256" key="4">
    <source>
        <dbReference type="ARBA" id="ARBA00023125"/>
    </source>
</evidence>
<reference evidence="8" key="1">
    <citation type="submission" date="2022-01" db="EMBL/GenBank/DDBJ databases">
        <authorList>
            <person name="King R."/>
        </authorList>
    </citation>
    <scope>NUCLEOTIDE SEQUENCE</scope>
</reference>
<proteinExistence type="inferred from homology"/>
<dbReference type="PANTHER" id="PTHR12708">
    <property type="entry name" value="DNA POLYMERASE EPSILON SUBUNIT B"/>
    <property type="match status" value="1"/>
</dbReference>
<dbReference type="Gene3D" id="3.60.21.60">
    <property type="match status" value="1"/>
</dbReference>
<comment type="subcellular location">
    <subcellularLocation>
        <location evidence="1">Nucleus</location>
    </subcellularLocation>
</comment>
<accession>A0A9P0D4N9</accession>
<name>A0A9P0D4N9_9CUCU</name>
<dbReference type="GO" id="GO:0042276">
    <property type="term" value="P:error-prone translesion synthesis"/>
    <property type="evidence" value="ECO:0007669"/>
    <property type="project" value="TreeGrafter"/>
</dbReference>
<keyword evidence="5" id="KW-0539">Nucleus</keyword>
<evidence type="ECO:0000259" key="7">
    <source>
        <dbReference type="Pfam" id="PF04042"/>
    </source>
</evidence>
<comment type="similarity">
    <text evidence="2">Belongs to the DNA polymerase epsilon subunit B family.</text>
</comment>
<keyword evidence="4" id="KW-0238">DNA-binding</keyword>
<dbReference type="AlphaFoldDB" id="A0A9P0D4N9"/>
<evidence type="ECO:0000256" key="2">
    <source>
        <dbReference type="ARBA" id="ARBA00009560"/>
    </source>
</evidence>
<dbReference type="OrthoDB" id="10254730at2759"/>
<dbReference type="InterPro" id="IPR007185">
    <property type="entry name" value="DNA_pol_a/d/e_bsu"/>
</dbReference>
<dbReference type="Pfam" id="PF04042">
    <property type="entry name" value="DNA_pol_E_B"/>
    <property type="match status" value="1"/>
</dbReference>
<evidence type="ECO:0000313" key="9">
    <source>
        <dbReference type="Proteomes" id="UP001153636"/>
    </source>
</evidence>
<organism evidence="8 9">
    <name type="scientific">Psylliodes chrysocephalus</name>
    <dbReference type="NCBI Taxonomy" id="3402493"/>
    <lineage>
        <taxon>Eukaryota</taxon>
        <taxon>Metazoa</taxon>
        <taxon>Ecdysozoa</taxon>
        <taxon>Arthropoda</taxon>
        <taxon>Hexapoda</taxon>
        <taxon>Insecta</taxon>
        <taxon>Pterygota</taxon>
        <taxon>Neoptera</taxon>
        <taxon>Endopterygota</taxon>
        <taxon>Coleoptera</taxon>
        <taxon>Polyphaga</taxon>
        <taxon>Cucujiformia</taxon>
        <taxon>Chrysomeloidea</taxon>
        <taxon>Chrysomelidae</taxon>
        <taxon>Galerucinae</taxon>
        <taxon>Alticini</taxon>
        <taxon>Psylliodes</taxon>
    </lineage>
</organism>
<dbReference type="GO" id="GO:0006261">
    <property type="term" value="P:DNA-templated DNA replication"/>
    <property type="evidence" value="ECO:0007669"/>
    <property type="project" value="InterPro"/>
</dbReference>
<sequence length="393" mass="44947">MDTKKLQKLCIKDFIKDSSSQRLTSIKLPRDLSLGGTKLNKKVYKPNLNVVRNKTNIENKLREIEKPKFKQQKTRERIKPKLVQSTGVFSEGIVSDHPPIIHPMKVRKLDVQEKVNLVTPKSEKQSEINVKHESNEYEEIKRYLDGNDSDSDEKSTIKPIPWNESLFQKVFEKFESLFIGFQDIAPLAFVFMGNFMSNSHGSEMMDVLKKHFKRLGELIVKFPGISSNSQFVFVPGMTDPCTPHLVPRFGLPSYITSDIKKLIPKAIFATNPCRIQYCTREIVIFRGDLMPKLLQGTLKKPSKDEIPECIRRTVISQGHLSPLSLNALTVQWDFDYCLRLYPVPDLVIIGDKCESYEGNYKECHVANPGPFCESGFQFISYSPFSNTVDDCSL</sequence>
<gene>
    <name evidence="8" type="ORF">PSYICH_LOCUS12059</name>
</gene>
<evidence type="ECO:0000256" key="3">
    <source>
        <dbReference type="ARBA" id="ARBA00022705"/>
    </source>
</evidence>
<dbReference type="GO" id="GO:0008622">
    <property type="term" value="C:epsilon DNA polymerase complex"/>
    <property type="evidence" value="ECO:0007669"/>
    <property type="project" value="InterPro"/>
</dbReference>
<feature type="domain" description="DNA polymerase alpha/delta/epsilon subunit B" evidence="7">
    <location>
        <begin position="169"/>
        <end position="356"/>
    </location>
</feature>
<dbReference type="Proteomes" id="UP001153636">
    <property type="component" value="Chromosome 6"/>
</dbReference>
<evidence type="ECO:0000313" key="8">
    <source>
        <dbReference type="EMBL" id="CAH1112216.1"/>
    </source>
</evidence>
<dbReference type="InterPro" id="IPR016266">
    <property type="entry name" value="POLE2"/>
</dbReference>